<dbReference type="PANTHER" id="PTHR31449">
    <property type="entry name" value="UPF0598 PROTEIN C8ORF82"/>
    <property type="match status" value="1"/>
</dbReference>
<sequence length="242" mass="28711">MSNDSEESASFGRNKQKQNKILLLNIRDINAEMIYTQEVMRKCFQLNRKLFSRSVSYMQGQLHDNKTREYFYYIDHNGMLFLDDAKMKNFTSCFKDKKFLQFFFNRLRLNDTNRFQIDFPYLSVCGRERNYIRCDDLPIVFTHVVVTSEEQIEKLSYAHAGELLTLPFEPNKIFMSPTSGRVYHPADTKHGSIGLIRSKLAIEFSKHFEFENDEEAPTHFTWNGVRYKLDNSWMVTLQTLRT</sequence>
<dbReference type="PANTHER" id="PTHR31449:SF3">
    <property type="entry name" value="UPF0598 PROTEIN C8ORF82"/>
    <property type="match status" value="1"/>
</dbReference>
<protein>
    <submittedName>
        <fullName evidence="2">UPF0598 protein</fullName>
    </submittedName>
</protein>
<dbReference type="EMBL" id="WJQU01002351">
    <property type="protein sequence ID" value="KAJ6632967.1"/>
    <property type="molecule type" value="Genomic_DNA"/>
</dbReference>
<name>A0A9Q0RV30_9DIPT</name>
<comment type="caution">
    <text evidence="2">The sequence shown here is derived from an EMBL/GenBank/DDBJ whole genome shotgun (WGS) entry which is preliminary data.</text>
</comment>
<evidence type="ECO:0000256" key="1">
    <source>
        <dbReference type="ARBA" id="ARBA00006322"/>
    </source>
</evidence>
<keyword evidence="3" id="KW-1185">Reference proteome</keyword>
<dbReference type="Pfam" id="PF14956">
    <property type="entry name" value="DUF4505"/>
    <property type="match status" value="1"/>
</dbReference>
<comment type="similarity">
    <text evidence="1">Belongs to the UPF0598 family.</text>
</comment>
<dbReference type="AlphaFoldDB" id="A0A9Q0RV30"/>
<dbReference type="Proteomes" id="UP001151699">
    <property type="component" value="Unassembled WGS sequence"/>
</dbReference>
<accession>A0A9Q0RV30</accession>
<proteinExistence type="inferred from homology"/>
<gene>
    <name evidence="2" type="ORF">Bhyg_16028</name>
</gene>
<reference evidence="2" key="1">
    <citation type="submission" date="2022-07" db="EMBL/GenBank/DDBJ databases">
        <authorList>
            <person name="Trinca V."/>
            <person name="Uliana J.V.C."/>
            <person name="Torres T.T."/>
            <person name="Ward R.J."/>
            <person name="Monesi N."/>
        </authorList>
    </citation>
    <scope>NUCLEOTIDE SEQUENCE</scope>
    <source>
        <strain evidence="2">HSMRA1968</strain>
        <tissue evidence="2">Whole embryos</tissue>
    </source>
</reference>
<dbReference type="OrthoDB" id="10260024at2759"/>
<organism evidence="2 3">
    <name type="scientific">Pseudolycoriella hygida</name>
    <dbReference type="NCBI Taxonomy" id="35572"/>
    <lineage>
        <taxon>Eukaryota</taxon>
        <taxon>Metazoa</taxon>
        <taxon>Ecdysozoa</taxon>
        <taxon>Arthropoda</taxon>
        <taxon>Hexapoda</taxon>
        <taxon>Insecta</taxon>
        <taxon>Pterygota</taxon>
        <taxon>Neoptera</taxon>
        <taxon>Endopterygota</taxon>
        <taxon>Diptera</taxon>
        <taxon>Nematocera</taxon>
        <taxon>Sciaroidea</taxon>
        <taxon>Sciaridae</taxon>
        <taxon>Pseudolycoriella</taxon>
    </lineage>
</organism>
<dbReference type="InterPro" id="IPR028108">
    <property type="entry name" value="DUF4505"/>
</dbReference>
<evidence type="ECO:0000313" key="2">
    <source>
        <dbReference type="EMBL" id="KAJ6632967.1"/>
    </source>
</evidence>
<evidence type="ECO:0000313" key="3">
    <source>
        <dbReference type="Proteomes" id="UP001151699"/>
    </source>
</evidence>